<protein>
    <submittedName>
        <fullName evidence="1">Uncharacterized protein</fullName>
    </submittedName>
</protein>
<evidence type="ECO:0000313" key="2">
    <source>
        <dbReference type="Proteomes" id="UP000026985"/>
    </source>
</evidence>
<reference evidence="1 2" key="1">
    <citation type="submission" date="2014-07" db="EMBL/GenBank/DDBJ databases">
        <title>The genome sequence of Salmonella phage 9NA shows that it represents an unstudied type of tailed phage.</title>
        <authorList>
            <person name="Casjens S.R."/>
            <person name="Leavitt J.C."/>
            <person name="Hatfull G.F."/>
            <person name="Hendrix R.W."/>
        </authorList>
    </citation>
    <scope>NUCLEOTIDE SEQUENCE [LARGE SCALE GENOMIC DNA]</scope>
</reference>
<sequence>MINVVETAEKIVKENAEFGYVAGKLEIANDIWNGYLTPADRLEIMNQTNTDGLSTLEKLRACVKTLAAMF</sequence>
<keyword evidence="2" id="KW-1185">Reference proteome</keyword>
<dbReference type="OrthoDB" id="41206at10239"/>
<evidence type="ECO:0000313" key="1">
    <source>
        <dbReference type="EMBL" id="AIB07006.1"/>
    </source>
</evidence>
<dbReference type="KEGG" id="vg:22110861"/>
<dbReference type="EMBL" id="KJ802832">
    <property type="protein sequence ID" value="AIB07006.1"/>
    <property type="molecule type" value="Genomic_DNA"/>
</dbReference>
<organism evidence="1 2">
    <name type="scientific">Salmonella phage 9NA</name>
    <dbReference type="NCBI Taxonomy" id="1113547"/>
    <lineage>
        <taxon>Viruses</taxon>
        <taxon>Duplodnaviria</taxon>
        <taxon>Heunggongvirae</taxon>
        <taxon>Uroviricota</taxon>
        <taxon>Caudoviricetes</taxon>
        <taxon>Nonanavirus</taxon>
        <taxon>Nonanavirus nv9NA</taxon>
    </lineage>
</organism>
<accession>A0A060DBB4</accession>
<gene>
    <name evidence="1" type="ORF">9NA_03</name>
</gene>
<name>A0A060DBB4_9CAUD</name>
<dbReference type="RefSeq" id="YP_009101173.1">
    <property type="nucleotide sequence ID" value="NC_025443.1"/>
</dbReference>
<dbReference type="Proteomes" id="UP000026985">
    <property type="component" value="Segment"/>
</dbReference>
<proteinExistence type="predicted"/>